<evidence type="ECO:0000313" key="3">
    <source>
        <dbReference type="Proteomes" id="UP000626109"/>
    </source>
</evidence>
<reference evidence="2" key="1">
    <citation type="submission" date="2021-02" db="EMBL/GenBank/DDBJ databases">
        <authorList>
            <person name="Dougan E. K."/>
            <person name="Rhodes N."/>
            <person name="Thang M."/>
            <person name="Chan C."/>
        </authorList>
    </citation>
    <scope>NUCLEOTIDE SEQUENCE</scope>
</reference>
<comment type="similarity">
    <text evidence="1">Belongs to the CFAP97 family.</text>
</comment>
<dbReference type="Proteomes" id="UP000626109">
    <property type="component" value="Unassembled WGS sequence"/>
</dbReference>
<dbReference type="PANTHER" id="PTHR33768:SF3">
    <property type="entry name" value="MIP11318P"/>
    <property type="match status" value="1"/>
</dbReference>
<dbReference type="InterPro" id="IPR029488">
    <property type="entry name" value="Hmw/CFAP97"/>
</dbReference>
<dbReference type="InterPro" id="IPR038792">
    <property type="entry name" value="CFAP97D1/2"/>
</dbReference>
<name>A0A813LH24_POLGL</name>
<feature type="non-terminal residue" evidence="2">
    <location>
        <position position="160"/>
    </location>
</feature>
<protein>
    <submittedName>
        <fullName evidence="2">Uncharacterized protein</fullName>
    </submittedName>
</protein>
<dbReference type="EMBL" id="CAJNNW010035420">
    <property type="protein sequence ID" value="CAE8727600.1"/>
    <property type="molecule type" value="Genomic_DNA"/>
</dbReference>
<dbReference type="Pfam" id="PF13879">
    <property type="entry name" value="Hmw_CFAP97"/>
    <property type="match status" value="1"/>
</dbReference>
<comment type="caution">
    <text evidence="2">The sequence shown here is derived from an EMBL/GenBank/DDBJ whole genome shotgun (WGS) entry which is preliminary data.</text>
</comment>
<dbReference type="PANTHER" id="PTHR33768">
    <property type="entry name" value="MIP11318P"/>
    <property type="match status" value="1"/>
</dbReference>
<gene>
    <name evidence="2" type="ORF">PGLA2088_LOCUS44862</name>
</gene>
<dbReference type="AlphaFoldDB" id="A0A813LH24"/>
<proteinExistence type="inferred from homology"/>
<accession>A0A813LH24</accession>
<sequence length="160" mass="18975">MNLALAKGACAERTRKKELDRHRNAIRSMKPQIDTRQPETMHLDHLRTNLKREQMLEERYHAIDRDNRLLLQKMSDIMKTQSFVPRGEVHGPTSMTRDSRKKELTKISQENGSILRRIQQVQPVYNRVDWENDYAKSYENFKNCCEYPPVLARPKKGPQR</sequence>
<evidence type="ECO:0000313" key="2">
    <source>
        <dbReference type="EMBL" id="CAE8727600.1"/>
    </source>
</evidence>
<organism evidence="2 3">
    <name type="scientific">Polarella glacialis</name>
    <name type="common">Dinoflagellate</name>
    <dbReference type="NCBI Taxonomy" id="89957"/>
    <lineage>
        <taxon>Eukaryota</taxon>
        <taxon>Sar</taxon>
        <taxon>Alveolata</taxon>
        <taxon>Dinophyceae</taxon>
        <taxon>Suessiales</taxon>
        <taxon>Suessiaceae</taxon>
        <taxon>Polarella</taxon>
    </lineage>
</organism>
<evidence type="ECO:0000256" key="1">
    <source>
        <dbReference type="ARBA" id="ARBA00008315"/>
    </source>
</evidence>